<sequence>MNRSLYLVFAALCLAACQGDLDQRADKKEPARYDSHVGGVESFQLFSSLQQLLTQAVGGLENKLSALENRLEQNIAKLEENLHERNDDQMKLTQNEIENKMGNRLNLMENRIEDKISQMQGNFNEKIDIIENRMEDEIKSTRNVIGNRLDLLENRIEDKIDDLNNENTLSRGDLDVSKGLKKFPNQTYAEHTHCQAVLSQGLVEGQKEAFGNLSTRVESTLNKTSLLWRAV</sequence>
<feature type="chain" id="PRO_5043539829" evidence="2">
    <location>
        <begin position="20"/>
        <end position="231"/>
    </location>
</feature>
<name>A0AAV4FIA2_9GAST</name>
<protein>
    <submittedName>
        <fullName evidence="3">Apolipoprotein A1/A4/E</fullName>
    </submittedName>
</protein>
<organism evidence="3 4">
    <name type="scientific">Elysia marginata</name>
    <dbReference type="NCBI Taxonomy" id="1093978"/>
    <lineage>
        <taxon>Eukaryota</taxon>
        <taxon>Metazoa</taxon>
        <taxon>Spiralia</taxon>
        <taxon>Lophotrochozoa</taxon>
        <taxon>Mollusca</taxon>
        <taxon>Gastropoda</taxon>
        <taxon>Heterobranchia</taxon>
        <taxon>Euthyneura</taxon>
        <taxon>Panpulmonata</taxon>
        <taxon>Sacoglossa</taxon>
        <taxon>Placobranchoidea</taxon>
        <taxon>Plakobranchidae</taxon>
        <taxon>Elysia</taxon>
    </lineage>
</organism>
<keyword evidence="4" id="KW-1185">Reference proteome</keyword>
<evidence type="ECO:0000256" key="1">
    <source>
        <dbReference type="SAM" id="Coils"/>
    </source>
</evidence>
<evidence type="ECO:0000313" key="4">
    <source>
        <dbReference type="Proteomes" id="UP000762676"/>
    </source>
</evidence>
<evidence type="ECO:0000313" key="3">
    <source>
        <dbReference type="EMBL" id="GFR72656.1"/>
    </source>
</evidence>
<proteinExistence type="predicted"/>
<feature type="signal peptide" evidence="2">
    <location>
        <begin position="1"/>
        <end position="19"/>
    </location>
</feature>
<accession>A0AAV4FIA2</accession>
<keyword evidence="1" id="KW-0175">Coiled coil</keyword>
<comment type="caution">
    <text evidence="3">The sequence shown here is derived from an EMBL/GenBank/DDBJ whole genome shotgun (WGS) entry which is preliminary data.</text>
</comment>
<dbReference type="Proteomes" id="UP000762676">
    <property type="component" value="Unassembled WGS sequence"/>
</dbReference>
<reference evidence="3 4" key="1">
    <citation type="journal article" date="2021" name="Elife">
        <title>Chloroplast acquisition without the gene transfer in kleptoplastic sea slugs, Plakobranchus ocellatus.</title>
        <authorList>
            <person name="Maeda T."/>
            <person name="Takahashi S."/>
            <person name="Yoshida T."/>
            <person name="Shimamura S."/>
            <person name="Takaki Y."/>
            <person name="Nagai Y."/>
            <person name="Toyoda A."/>
            <person name="Suzuki Y."/>
            <person name="Arimoto A."/>
            <person name="Ishii H."/>
            <person name="Satoh N."/>
            <person name="Nishiyama T."/>
            <person name="Hasebe M."/>
            <person name="Maruyama T."/>
            <person name="Minagawa J."/>
            <person name="Obokata J."/>
            <person name="Shigenobu S."/>
        </authorList>
    </citation>
    <scope>NUCLEOTIDE SEQUENCE [LARGE SCALE GENOMIC DNA]</scope>
</reference>
<dbReference type="EMBL" id="BMAT01011427">
    <property type="protein sequence ID" value="GFR72656.1"/>
    <property type="molecule type" value="Genomic_DNA"/>
</dbReference>
<gene>
    <name evidence="3" type="ORF">ElyMa_005712100</name>
</gene>
<dbReference type="AlphaFoldDB" id="A0AAV4FIA2"/>
<keyword evidence="2" id="KW-0732">Signal</keyword>
<dbReference type="Gene3D" id="1.20.120.20">
    <property type="entry name" value="Apolipoprotein"/>
    <property type="match status" value="1"/>
</dbReference>
<evidence type="ECO:0000256" key="2">
    <source>
        <dbReference type="SAM" id="SignalP"/>
    </source>
</evidence>
<feature type="coiled-coil region" evidence="1">
    <location>
        <begin position="50"/>
        <end position="95"/>
    </location>
</feature>